<feature type="compositionally biased region" description="Basic and acidic residues" evidence="1">
    <location>
        <begin position="444"/>
        <end position="453"/>
    </location>
</feature>
<comment type="caution">
    <text evidence="2">The sequence shown here is derived from an EMBL/GenBank/DDBJ whole genome shotgun (WGS) entry which is preliminary data.</text>
</comment>
<dbReference type="AlphaFoldDB" id="A0A2W5ZC93"/>
<reference evidence="2 3" key="1">
    <citation type="journal article" date="2017" name="Nature">
        <title>Atmospheric trace gases support primary production in Antarctic desert surface soil.</title>
        <authorList>
            <person name="Ji M."/>
            <person name="Greening C."/>
            <person name="Vanwonterghem I."/>
            <person name="Carere C.R."/>
            <person name="Bay S.K."/>
            <person name="Steen J.A."/>
            <person name="Montgomery K."/>
            <person name="Lines T."/>
            <person name="Beardall J."/>
            <person name="van Dorst J."/>
            <person name="Snape I."/>
            <person name="Stott M.B."/>
            <person name="Hugenholtz P."/>
            <person name="Ferrari B.C."/>
        </authorList>
    </citation>
    <scope>NUCLEOTIDE SEQUENCE [LARGE SCALE GENOMIC DNA]</scope>
    <source>
        <strain evidence="2">RRmetagenome_bin12</strain>
    </source>
</reference>
<name>A0A2W5ZC93_9BACT</name>
<sequence length="467" mass="49215">MPRASSPRPVARRWVVTTHDISDQIEGSPSAYLGLIYDPGDDRILAASVEESPEGSVALAFEDINSGSRLRPHTLACHRSVLNAARLQCGRFSPPPDVIVANESDLRANAAVFRHFLDNANPAAMHDAAVRALEEPARRFIDSRCWDERADNQPILLDASINGARAGGIVSVMGNGGETWGISIFPDGLAFNEMMVGDASSMPRDGMISCVIAPQAIHGAAPAAVEMALAIEGGHAVPALAHQVQLLHTALVAATQTPVGVAEPSIGAVATPEFDATFTAFDIEAAEAARKAASSARSSRGTPSTPTLRFGELPRSVGEQLLFPDDGLAWECLSSLPPRSGLPAVFVGCGRVSDAEDLATRITSGDYLGITAIAGIGGTTIRLIGLSDPLVLGTVGTLWPPLRGFMRRRERSGGLHAVVLATKDPGTPVGIFMCVLPQGSGDDLQSKVKDRHTSASGKRVRPTKRRR</sequence>
<dbReference type="Proteomes" id="UP000248724">
    <property type="component" value="Unassembled WGS sequence"/>
</dbReference>
<evidence type="ECO:0000256" key="1">
    <source>
        <dbReference type="SAM" id="MobiDB-lite"/>
    </source>
</evidence>
<feature type="region of interest" description="Disordered" evidence="1">
    <location>
        <begin position="442"/>
        <end position="467"/>
    </location>
</feature>
<organism evidence="2 3">
    <name type="scientific">Candidatus Aeolococcus gillhamiae</name>
    <dbReference type="NCBI Taxonomy" id="3127015"/>
    <lineage>
        <taxon>Bacteria</taxon>
        <taxon>Bacillati</taxon>
        <taxon>Candidatus Dormiibacterota</taxon>
        <taxon>Candidatus Dormibacteria</taxon>
        <taxon>Candidatus Aeolococcales</taxon>
        <taxon>Candidatus Aeolococcaceae</taxon>
        <taxon>Candidatus Aeolococcus</taxon>
    </lineage>
</organism>
<evidence type="ECO:0000313" key="3">
    <source>
        <dbReference type="Proteomes" id="UP000248724"/>
    </source>
</evidence>
<evidence type="ECO:0000313" key="2">
    <source>
        <dbReference type="EMBL" id="PZR83029.1"/>
    </source>
</evidence>
<protein>
    <submittedName>
        <fullName evidence="2">Uncharacterized protein</fullName>
    </submittedName>
</protein>
<proteinExistence type="predicted"/>
<dbReference type="EMBL" id="QHBU01000047">
    <property type="protein sequence ID" value="PZR83029.1"/>
    <property type="molecule type" value="Genomic_DNA"/>
</dbReference>
<accession>A0A2W5ZC93</accession>
<gene>
    <name evidence="2" type="ORF">DLM65_02820</name>
</gene>
<feature type="compositionally biased region" description="Basic residues" evidence="1">
    <location>
        <begin position="458"/>
        <end position="467"/>
    </location>
</feature>